<keyword evidence="1" id="KW-0732">Signal</keyword>
<feature type="domain" description="Flagella basal body P-ring formation protein FlgA SAF" evidence="2">
    <location>
        <begin position="100"/>
        <end position="169"/>
    </location>
</feature>
<dbReference type="Gene3D" id="2.30.30.760">
    <property type="match status" value="1"/>
</dbReference>
<sequence length="187" mass="19226">MTRTLLIGLAAALIAGPALAAPVVLREQVIDLDGQITLGDLFDGAGAAADVVVGKRVGPSAVLEAGVVQVAAHRAGLQWANDRGLRRVIVRSVPVEAEAATAQAMVRPVAVQQVIRSGDVVDLAWSDGQITLSMQTKAMSAAAEGQWVKLQNPASKKIIEAVAIGPGQAVIGPSARQAVASNRYAAR</sequence>
<dbReference type="RefSeq" id="WP_369058919.1">
    <property type="nucleotide sequence ID" value="NZ_CP158375.1"/>
</dbReference>
<dbReference type="EMBL" id="CP158375">
    <property type="protein sequence ID" value="XDO96064.1"/>
    <property type="molecule type" value="Genomic_DNA"/>
</dbReference>
<dbReference type="AlphaFoldDB" id="A0AB39KRR8"/>
<reference evidence="3" key="1">
    <citation type="submission" date="2024-06" db="EMBL/GenBank/DDBJ databases">
        <title>Caulobacter inopinatus, sp. nov.</title>
        <authorList>
            <person name="Donachie S.P."/>
        </authorList>
    </citation>
    <scope>NUCLEOTIDE SEQUENCE</scope>
    <source>
        <strain evidence="3">73W</strain>
    </source>
</reference>
<keyword evidence="3" id="KW-0969">Cilium</keyword>
<dbReference type="Pfam" id="PF13144">
    <property type="entry name" value="ChapFlgA"/>
    <property type="match status" value="1"/>
</dbReference>
<keyword evidence="3" id="KW-0282">Flagellum</keyword>
<feature type="chain" id="PRO_5044215903" evidence="1">
    <location>
        <begin position="21"/>
        <end position="187"/>
    </location>
</feature>
<organism evidence="3">
    <name type="scientific">Caulobacter sp. 73W</name>
    <dbReference type="NCBI Taxonomy" id="3161137"/>
    <lineage>
        <taxon>Bacteria</taxon>
        <taxon>Pseudomonadati</taxon>
        <taxon>Pseudomonadota</taxon>
        <taxon>Alphaproteobacteria</taxon>
        <taxon>Caulobacterales</taxon>
        <taxon>Caulobacteraceae</taxon>
        <taxon>Caulobacter</taxon>
    </lineage>
</organism>
<evidence type="ECO:0000313" key="3">
    <source>
        <dbReference type="EMBL" id="XDO96064.1"/>
    </source>
</evidence>
<name>A0AB39KRR8_9CAUL</name>
<evidence type="ECO:0000259" key="2">
    <source>
        <dbReference type="Pfam" id="PF13144"/>
    </source>
</evidence>
<keyword evidence="3" id="KW-0966">Cell projection</keyword>
<protein>
    <submittedName>
        <fullName evidence="3">Flagella basal body P-ring formation protein FlgA</fullName>
    </submittedName>
</protein>
<feature type="signal peptide" evidence="1">
    <location>
        <begin position="1"/>
        <end position="20"/>
    </location>
</feature>
<dbReference type="InterPro" id="IPR017585">
    <property type="entry name" value="SAF_FlgA"/>
</dbReference>
<evidence type="ECO:0000256" key="1">
    <source>
        <dbReference type="SAM" id="SignalP"/>
    </source>
</evidence>
<accession>A0AB39KRR8</accession>
<gene>
    <name evidence="3" type="ORF">ABOZ73_14870</name>
</gene>
<proteinExistence type="predicted"/>